<evidence type="ECO:0000256" key="2">
    <source>
        <dbReference type="SAM" id="Phobius"/>
    </source>
</evidence>
<evidence type="ECO:0000259" key="3">
    <source>
        <dbReference type="Pfam" id="PF07593"/>
    </source>
</evidence>
<dbReference type="KEGG" id="pbor:BSF38_03217"/>
<dbReference type="Proteomes" id="UP000186309">
    <property type="component" value="Chromosome"/>
</dbReference>
<evidence type="ECO:0000313" key="5">
    <source>
        <dbReference type="Proteomes" id="UP000186309"/>
    </source>
</evidence>
<reference evidence="5" key="1">
    <citation type="submission" date="2016-12" db="EMBL/GenBank/DDBJ databases">
        <title>Comparative genomics of four Isosphaeraceae planctomycetes: a common pool of plasmids and glycoside hydrolase genes.</title>
        <authorList>
            <person name="Ivanova A."/>
        </authorList>
    </citation>
    <scope>NUCLEOTIDE SEQUENCE [LARGE SCALE GENOMIC DNA]</scope>
    <source>
        <strain evidence="5">PX4</strain>
    </source>
</reference>
<dbReference type="PANTHER" id="PTHR16026">
    <property type="entry name" value="CARTILAGE ACIDIC PROTEIN 1"/>
    <property type="match status" value="1"/>
</dbReference>
<keyword evidence="2" id="KW-0812">Transmembrane</keyword>
<dbReference type="PANTHER" id="PTHR16026:SF0">
    <property type="entry name" value="CARTILAGE ACIDIC PROTEIN 1"/>
    <property type="match status" value="1"/>
</dbReference>
<dbReference type="InterPro" id="IPR011990">
    <property type="entry name" value="TPR-like_helical_dom_sf"/>
</dbReference>
<gene>
    <name evidence="4" type="ORF">BSF38_03217</name>
</gene>
<accession>A0A1U7CRW4</accession>
<dbReference type="Pfam" id="PF14559">
    <property type="entry name" value="TPR_19"/>
    <property type="match status" value="1"/>
</dbReference>
<keyword evidence="2" id="KW-0472">Membrane</keyword>
<dbReference type="InterPro" id="IPR013517">
    <property type="entry name" value="FG-GAP"/>
</dbReference>
<dbReference type="Gene3D" id="2.130.10.130">
    <property type="entry name" value="Integrin alpha, N-terminal"/>
    <property type="match status" value="2"/>
</dbReference>
<dbReference type="SUPFAM" id="SSF69318">
    <property type="entry name" value="Integrin alpha N-terminal domain"/>
    <property type="match status" value="1"/>
</dbReference>
<organism evidence="4 5">
    <name type="scientific">Paludisphaera borealis</name>
    <dbReference type="NCBI Taxonomy" id="1387353"/>
    <lineage>
        <taxon>Bacteria</taxon>
        <taxon>Pseudomonadati</taxon>
        <taxon>Planctomycetota</taxon>
        <taxon>Planctomycetia</taxon>
        <taxon>Isosphaerales</taxon>
        <taxon>Isosphaeraceae</taxon>
        <taxon>Paludisphaera</taxon>
    </lineage>
</organism>
<evidence type="ECO:0000256" key="1">
    <source>
        <dbReference type="ARBA" id="ARBA00022729"/>
    </source>
</evidence>
<name>A0A1U7CRW4_9BACT</name>
<dbReference type="AlphaFoldDB" id="A0A1U7CRW4"/>
<keyword evidence="2" id="KW-1133">Transmembrane helix</keyword>
<dbReference type="Gene3D" id="1.25.40.10">
    <property type="entry name" value="Tetratricopeptide repeat domain"/>
    <property type="match status" value="2"/>
</dbReference>
<dbReference type="RefSeq" id="WP_145952157.1">
    <property type="nucleotide sequence ID" value="NZ_CP019082.1"/>
</dbReference>
<dbReference type="InterPro" id="IPR028994">
    <property type="entry name" value="Integrin_alpha_N"/>
</dbReference>
<dbReference type="InterPro" id="IPR011519">
    <property type="entry name" value="UnbV_ASPIC"/>
</dbReference>
<dbReference type="Pfam" id="PF07593">
    <property type="entry name" value="UnbV_ASPIC"/>
    <property type="match status" value="1"/>
</dbReference>
<dbReference type="SUPFAM" id="SSF48452">
    <property type="entry name" value="TPR-like"/>
    <property type="match status" value="2"/>
</dbReference>
<feature type="domain" description="ASPIC/UnbV" evidence="3">
    <location>
        <begin position="894"/>
        <end position="960"/>
    </location>
</feature>
<keyword evidence="1" id="KW-0732">Signal</keyword>
<keyword evidence="5" id="KW-1185">Reference proteome</keyword>
<dbReference type="STRING" id="1387353.BSF38_03217"/>
<dbReference type="EMBL" id="CP019082">
    <property type="protein sequence ID" value="APW61690.1"/>
    <property type="molecule type" value="Genomic_DNA"/>
</dbReference>
<dbReference type="Pfam" id="PF13517">
    <property type="entry name" value="FG-GAP_3"/>
    <property type="match status" value="2"/>
</dbReference>
<feature type="transmembrane region" description="Helical" evidence="2">
    <location>
        <begin position="12"/>
        <end position="36"/>
    </location>
</feature>
<protein>
    <recommendedName>
        <fullName evidence="3">ASPIC/UnbV domain-containing protein</fullName>
    </recommendedName>
</protein>
<sequence length="977" mass="105937">MPNSLVHKGRRVRVAVAIAVAIGAVYGLVVLEGWWARTTRQDAFRRLARRDFAGAQPGLARLLALHRGDGEAWFQLGLCESALGREPAARAAWDSVPIDSPFAGRAAVRRARQELASHRLAAAETYLLRAVDERGAHAVEAFETLVHLFKIEGRFREARRLVNGWWEDYPNRISMVTELTQLDTPSAYAPAKAREALDRAGAAAPDDDRVWLGKANLAMRTGDLDQAGRWLEACERERPDDAAVGRARLALSEANRDATAVRRAAARVAPGALDPDELIRLRAWLAAKANDQAAEGEALRALLAIRADDAPALERLAELEILAGRSAESARLRAHKAELDRARWRFDNLIFLTRAQDHGRELARLAEILGRSVEARICWKLVLDREPGDAEAFQAIAQLDARARSATAPDDQLAALRAELACTPVEVEVKPSLVAGAKHDSRATLWFDDDAESSGLRFQFDSGMTAERQIPETMSGGVGLLDYDGDGWLDVYCVQGGPFPPPAGAGGGDRLFRNRGDGTFEDATARSGVGRLARGYGHGVTVGDYDNDGDADLFLTRWRSYVLLKNRGDGTFEDATEAAGLAGDRGWPTSAALADLDGDGDLDLYVAHYLEWNAEHPELSAHRSRPGAFEYGYPQKFPAEPDHLFRNDGGRFHDVTAEAGIVDRDGRGMGVVAADLDDDGKIDLFVSNDTTANFLFRNLGGMRFEEVGDAAGLASNAEGGYQASMGIACGDLDGDGRLDLAVTNFYNESMTYYRNLGGGLFADHTATVGLLAATRDMLGFGTSFLDVDNDGRLDLAVTNGHVNDLRPETPYAMPSQLFLGAANGRLVDVSTQSGAAWAVPRVGRGLAVGDLDNDGRQDMLVLAQNQPLAYFHNKSATGAALVIELEGVKSPRDAVGARVTVEAGGRRLVRYLHGGGSYQSASDHRLYFGLGEARAADRVEIQWPSGQRDRHENLAAGARYRLREGAAKPERVTAFRR</sequence>
<evidence type="ECO:0000313" key="4">
    <source>
        <dbReference type="EMBL" id="APW61690.1"/>
    </source>
</evidence>
<proteinExistence type="predicted"/>
<dbReference type="InterPro" id="IPR027039">
    <property type="entry name" value="Crtac1"/>
</dbReference>
<dbReference type="OrthoDB" id="9816120at2"/>